<keyword evidence="3" id="KW-0285">Flavoprotein</keyword>
<keyword evidence="9" id="KW-1185">Reference proteome</keyword>
<dbReference type="SUPFAM" id="SSF54373">
    <property type="entry name" value="FAD-linked reductases, C-terminal domain"/>
    <property type="match status" value="1"/>
</dbReference>
<dbReference type="PROSITE" id="PS51257">
    <property type="entry name" value="PROKAR_LIPOPROTEIN"/>
    <property type="match status" value="1"/>
</dbReference>
<dbReference type="InterPro" id="IPR045170">
    <property type="entry name" value="MTOX"/>
</dbReference>
<dbReference type="InterPro" id="IPR036188">
    <property type="entry name" value="FAD/NAD-bd_sf"/>
</dbReference>
<protein>
    <recommendedName>
        <fullName evidence="7">FAD dependent oxidoreductase domain-containing protein</fullName>
    </recommendedName>
</protein>
<evidence type="ECO:0000256" key="5">
    <source>
        <dbReference type="ARBA" id="ARBA00023002"/>
    </source>
</evidence>
<comment type="similarity">
    <text evidence="2">Belongs to the MSOX/MTOX family.</text>
</comment>
<evidence type="ECO:0000256" key="2">
    <source>
        <dbReference type="ARBA" id="ARBA00010989"/>
    </source>
</evidence>
<dbReference type="SUPFAM" id="SSF51905">
    <property type="entry name" value="FAD/NAD(P)-binding domain"/>
    <property type="match status" value="1"/>
</dbReference>
<evidence type="ECO:0000256" key="6">
    <source>
        <dbReference type="SAM" id="MobiDB-lite"/>
    </source>
</evidence>
<sequence>MAKIEEGGEVHGVYDVVVVGAGIMGSCAAYQIAKRGKTVLLVEQFDFLHRRGSSHGESRTIRVTYPEDYYTRMMKEAYKLWEEAESEAGYMVYQRTGHLDFGSPYNRSLLAVISSLQKEGVPHQILSHKEVAIRFPTLRLPEDSLVIYTSQGGILRASKAVAMFQALAAKHGAVLRDRAKVLRVSPHWRLPDGSDGILVGTGRGSALGKACILAAGAWTPQLVRDISGVELPIKALHTSIAYWAVNKINPDALSPTRGFPSFADYGEPYIYGTPSIEYPGLVKVAVHSGVLCDPNRRSVSPDMEALKGVVSPWLASHFKGSVKWEAPIMAEGCMYSMTPDQDFILDHLPYSSKTEMVGINVLDCKQGFFAQNGRRAGQGRRRETARSQGSLPYLPEEADPDHGISSETEAFVQNGVESLQRDQLGICKSQILVAAGFSGHGFKMGPLVGRVMADLALTGVSQGVPLEMFSIERFTKDAGGNHKLYEVPVKPVPQATIPRTRSS</sequence>
<evidence type="ECO:0000313" key="8">
    <source>
        <dbReference type="EMBL" id="CAK9211644.1"/>
    </source>
</evidence>
<dbReference type="InterPro" id="IPR006076">
    <property type="entry name" value="FAD-dep_OxRdtase"/>
</dbReference>
<dbReference type="PANTHER" id="PTHR10961">
    <property type="entry name" value="PEROXISOMAL SARCOSINE OXIDASE"/>
    <property type="match status" value="1"/>
</dbReference>
<dbReference type="Proteomes" id="UP001497512">
    <property type="component" value="Chromosome 18"/>
</dbReference>
<evidence type="ECO:0000256" key="4">
    <source>
        <dbReference type="ARBA" id="ARBA00022827"/>
    </source>
</evidence>
<organism evidence="8 9">
    <name type="scientific">Sphagnum troendelagicum</name>
    <dbReference type="NCBI Taxonomy" id="128251"/>
    <lineage>
        <taxon>Eukaryota</taxon>
        <taxon>Viridiplantae</taxon>
        <taxon>Streptophyta</taxon>
        <taxon>Embryophyta</taxon>
        <taxon>Bryophyta</taxon>
        <taxon>Sphagnophytina</taxon>
        <taxon>Sphagnopsida</taxon>
        <taxon>Sphagnales</taxon>
        <taxon>Sphagnaceae</taxon>
        <taxon>Sphagnum</taxon>
    </lineage>
</organism>
<dbReference type="Gene3D" id="3.50.50.60">
    <property type="entry name" value="FAD/NAD(P)-binding domain"/>
    <property type="match status" value="2"/>
</dbReference>
<feature type="region of interest" description="Disordered" evidence="6">
    <location>
        <begin position="373"/>
        <end position="400"/>
    </location>
</feature>
<evidence type="ECO:0000259" key="7">
    <source>
        <dbReference type="Pfam" id="PF01266"/>
    </source>
</evidence>
<name>A0ABP0U435_9BRYO</name>
<comment type="cofactor">
    <cofactor evidence="1">
        <name>FAD</name>
        <dbReference type="ChEBI" id="CHEBI:57692"/>
    </cofactor>
</comment>
<evidence type="ECO:0000256" key="1">
    <source>
        <dbReference type="ARBA" id="ARBA00001974"/>
    </source>
</evidence>
<dbReference type="Pfam" id="PF01266">
    <property type="entry name" value="DAO"/>
    <property type="match status" value="1"/>
</dbReference>
<reference evidence="8" key="1">
    <citation type="submission" date="2024-02" db="EMBL/GenBank/DDBJ databases">
        <authorList>
            <consortium name="ELIXIR-Norway"/>
            <consortium name="Elixir Norway"/>
        </authorList>
    </citation>
    <scope>NUCLEOTIDE SEQUENCE</scope>
</reference>
<evidence type="ECO:0000313" key="9">
    <source>
        <dbReference type="Proteomes" id="UP001497512"/>
    </source>
</evidence>
<keyword evidence="4" id="KW-0274">FAD</keyword>
<accession>A0ABP0U435</accession>
<dbReference type="Gene3D" id="3.30.9.10">
    <property type="entry name" value="D-Amino Acid Oxidase, subunit A, domain 2"/>
    <property type="match status" value="1"/>
</dbReference>
<dbReference type="PANTHER" id="PTHR10961:SF7">
    <property type="entry name" value="FAD DEPENDENT OXIDOREDUCTASE DOMAIN-CONTAINING PROTEIN"/>
    <property type="match status" value="1"/>
</dbReference>
<dbReference type="EMBL" id="OZ019910">
    <property type="protein sequence ID" value="CAK9211644.1"/>
    <property type="molecule type" value="Genomic_DNA"/>
</dbReference>
<proteinExistence type="inferred from homology"/>
<feature type="domain" description="FAD dependent oxidoreductase" evidence="7">
    <location>
        <begin position="15"/>
        <end position="349"/>
    </location>
</feature>
<gene>
    <name evidence="8" type="ORF">CSSPTR1EN2_LOCUS10874</name>
</gene>
<evidence type="ECO:0000256" key="3">
    <source>
        <dbReference type="ARBA" id="ARBA00022630"/>
    </source>
</evidence>
<keyword evidence="5" id="KW-0560">Oxidoreductase</keyword>